<dbReference type="Pfam" id="PF02361">
    <property type="entry name" value="CbiQ"/>
    <property type="match status" value="1"/>
</dbReference>
<feature type="region of interest" description="Disordered" evidence="5">
    <location>
        <begin position="360"/>
        <end position="381"/>
    </location>
</feature>
<dbReference type="InterPro" id="IPR003339">
    <property type="entry name" value="ABC/ECF_trnsptr_transmembrane"/>
</dbReference>
<evidence type="ECO:0000313" key="7">
    <source>
        <dbReference type="EMBL" id="MTB72819.1"/>
    </source>
</evidence>
<protein>
    <submittedName>
        <fullName evidence="7">Energy-coupling factor transporter transmembrane protein EcfT</fullName>
    </submittedName>
</protein>
<reference evidence="7 8" key="1">
    <citation type="submission" date="2019-11" db="EMBL/GenBank/DDBJ databases">
        <title>Whole genome sequencing identifies a novel species of the genus Arsenicicoccus isolated from human blood.</title>
        <authorList>
            <person name="Jeong J.H."/>
            <person name="Kweon O.J."/>
            <person name="Kim H.R."/>
            <person name="Kim T.-H."/>
            <person name="Ha S.-M."/>
            <person name="Lee M.-K."/>
        </authorList>
    </citation>
    <scope>NUCLEOTIDE SEQUENCE [LARGE SCALE GENOMIC DNA]</scope>
    <source>
        <strain evidence="7 8">MKL-02</strain>
    </source>
</reference>
<keyword evidence="8" id="KW-1185">Reference proteome</keyword>
<evidence type="ECO:0000256" key="4">
    <source>
        <dbReference type="ARBA" id="ARBA00023136"/>
    </source>
</evidence>
<dbReference type="PANTHER" id="PTHR33514:SF15">
    <property type="entry name" value="COBALT TRANSPORT PROTEIN"/>
    <property type="match status" value="1"/>
</dbReference>
<evidence type="ECO:0000256" key="5">
    <source>
        <dbReference type="SAM" id="MobiDB-lite"/>
    </source>
</evidence>
<keyword evidence="3 6" id="KW-1133">Transmembrane helix</keyword>
<feature type="transmembrane region" description="Helical" evidence="6">
    <location>
        <begin position="234"/>
        <end position="254"/>
    </location>
</feature>
<evidence type="ECO:0000313" key="8">
    <source>
        <dbReference type="Proteomes" id="UP000431092"/>
    </source>
</evidence>
<feature type="transmembrane region" description="Helical" evidence="6">
    <location>
        <begin position="120"/>
        <end position="141"/>
    </location>
</feature>
<feature type="transmembrane region" description="Helical" evidence="6">
    <location>
        <begin position="63"/>
        <end position="85"/>
    </location>
</feature>
<keyword evidence="4 6" id="KW-0472">Membrane</keyword>
<dbReference type="GO" id="GO:0005886">
    <property type="term" value="C:plasma membrane"/>
    <property type="evidence" value="ECO:0007669"/>
    <property type="project" value="UniProtKB-ARBA"/>
</dbReference>
<accession>A0A6I3IWH1</accession>
<dbReference type="PANTHER" id="PTHR33514">
    <property type="entry name" value="PROTEIN ABCI12, CHLOROPLASTIC"/>
    <property type="match status" value="1"/>
</dbReference>
<feature type="transmembrane region" description="Helical" evidence="6">
    <location>
        <begin position="295"/>
        <end position="316"/>
    </location>
</feature>
<dbReference type="CDD" id="cd16914">
    <property type="entry name" value="EcfT"/>
    <property type="match status" value="1"/>
</dbReference>
<feature type="transmembrane region" description="Helical" evidence="6">
    <location>
        <begin position="12"/>
        <end position="29"/>
    </location>
</feature>
<comment type="caution">
    <text evidence="7">The sequence shown here is derived from an EMBL/GenBank/DDBJ whole genome shotgun (WGS) entry which is preliminary data.</text>
</comment>
<dbReference type="Proteomes" id="UP000431092">
    <property type="component" value="Unassembled WGS sequence"/>
</dbReference>
<gene>
    <name evidence="7" type="ORF">GGG17_12765</name>
</gene>
<feature type="transmembrane region" description="Helical" evidence="6">
    <location>
        <begin position="35"/>
        <end position="51"/>
    </location>
</feature>
<keyword evidence="2 6" id="KW-0812">Transmembrane</keyword>
<dbReference type="AlphaFoldDB" id="A0A6I3IWH1"/>
<comment type="subcellular location">
    <subcellularLocation>
        <location evidence="1">Membrane</location>
        <topology evidence="1">Multi-pass membrane protein</topology>
    </subcellularLocation>
</comment>
<evidence type="ECO:0000256" key="6">
    <source>
        <dbReference type="SAM" id="Phobius"/>
    </source>
</evidence>
<evidence type="ECO:0000256" key="3">
    <source>
        <dbReference type="ARBA" id="ARBA00022989"/>
    </source>
</evidence>
<organism evidence="7 8">
    <name type="scientific">Arsenicicoccus cauae</name>
    <dbReference type="NCBI Taxonomy" id="2663847"/>
    <lineage>
        <taxon>Bacteria</taxon>
        <taxon>Bacillati</taxon>
        <taxon>Actinomycetota</taxon>
        <taxon>Actinomycetes</taxon>
        <taxon>Micrococcales</taxon>
        <taxon>Intrasporangiaceae</taxon>
        <taxon>Arsenicicoccus</taxon>
    </lineage>
</organism>
<name>A0A6I3IWH1_9MICO</name>
<evidence type="ECO:0000256" key="1">
    <source>
        <dbReference type="ARBA" id="ARBA00004141"/>
    </source>
</evidence>
<feature type="transmembrane region" description="Helical" evidence="6">
    <location>
        <begin position="266"/>
        <end position="283"/>
    </location>
</feature>
<sequence length="381" mass="39620">MTSGRARVPRRVHPVAWWLWALGLATAASRTDNPLLLLAVVAVAILVVALREDPHADAPLTMFLALGLVAVALRVGLSILVGGGATGQVVLVTLPRVPLPEAAGSLRLGGPVTLEGVLAALWQGLQLAAMLAAIGAANALASPRRLLRYVPATLYDVGTAVVVALSFTPRMVVDARAVRTARRLRGHDGRGPRELARTLVPVLEAAFDRSLDLAASMEARGYGRHPREGGARRWSGAVTVAGLLGLVAGVYALLDGSAGSPLGWPLLVLGVLVSTLALVLGARHDTRTRYRRDPWGWPEWGVTLAGGIPALTLVTLAARQVPGLTLQAVPLTPPPLVVPALVAIVGAALAAVAAPPLPRPAARDAAAARRTAQRQRREVAA</sequence>
<evidence type="ECO:0000256" key="2">
    <source>
        <dbReference type="ARBA" id="ARBA00022692"/>
    </source>
</evidence>
<feature type="transmembrane region" description="Helical" evidence="6">
    <location>
        <begin position="336"/>
        <end position="354"/>
    </location>
</feature>
<proteinExistence type="predicted"/>
<dbReference type="EMBL" id="WLVL01000040">
    <property type="protein sequence ID" value="MTB72819.1"/>
    <property type="molecule type" value="Genomic_DNA"/>
</dbReference>